<dbReference type="InterPro" id="IPR027267">
    <property type="entry name" value="AH/BAR_dom_sf"/>
</dbReference>
<dbReference type="InterPro" id="IPR000198">
    <property type="entry name" value="RhoGAP_dom"/>
</dbReference>
<dbReference type="SUPFAM" id="SSF50044">
    <property type="entry name" value="SH3-domain"/>
    <property type="match status" value="1"/>
</dbReference>
<feature type="compositionally biased region" description="Basic and acidic residues" evidence="6">
    <location>
        <begin position="374"/>
        <end position="384"/>
    </location>
</feature>
<dbReference type="InterPro" id="IPR001452">
    <property type="entry name" value="SH3_domain"/>
</dbReference>
<dbReference type="PROSITE" id="PS51741">
    <property type="entry name" value="F_BAR"/>
    <property type="match status" value="1"/>
</dbReference>
<dbReference type="PRINTS" id="PR00452">
    <property type="entry name" value="SH3DOMAIN"/>
</dbReference>
<evidence type="ECO:0000256" key="3">
    <source>
        <dbReference type="ARBA" id="ARBA00023054"/>
    </source>
</evidence>
<feature type="compositionally biased region" description="Low complexity" evidence="6">
    <location>
        <begin position="710"/>
        <end position="721"/>
    </location>
</feature>
<dbReference type="SMART" id="SM00324">
    <property type="entry name" value="RhoGAP"/>
    <property type="match status" value="1"/>
</dbReference>
<feature type="region of interest" description="Disordered" evidence="6">
    <location>
        <begin position="848"/>
        <end position="897"/>
    </location>
</feature>
<dbReference type="Gene3D" id="1.20.1270.60">
    <property type="entry name" value="Arfaptin homology (AH) domain/BAR domain"/>
    <property type="match status" value="1"/>
</dbReference>
<dbReference type="Pfam" id="PF00611">
    <property type="entry name" value="FCH"/>
    <property type="match status" value="1"/>
</dbReference>
<dbReference type="InterPro" id="IPR051627">
    <property type="entry name" value="SLIT-ROBO_RhoGAP"/>
</dbReference>
<keyword evidence="11" id="KW-1185">Reference proteome</keyword>
<dbReference type="Pfam" id="PF00620">
    <property type="entry name" value="RhoGAP"/>
    <property type="match status" value="1"/>
</dbReference>
<dbReference type="Pfam" id="PF00018">
    <property type="entry name" value="SH3_1"/>
    <property type="match status" value="1"/>
</dbReference>
<sequence length="1004" mass="113550">MDSILKPNIRQQLAEQLKCLEGRLETQMAMVQEIQDFYRRKAELEMEYSRNLDKLVKNTWSRHKQEKQKREHWDKFSTFNCWSQLLEITRKQSHDHGILAEICGQHVHNRLAEIQDNSQRLFRRCKDIGSSSHEDILKTLYELQKAMKTYHQYQQESKTAEEALKKVQSQKSKVEQQLSGKSLSSSRKFKKIEKQEDEKKDKYSVNKLKALHARNEYLLNIEVANSAIHKYFADDVSDLMDCMDFGYHNSIRGTVMIYQTAHCNMRNSHLAAVDLLNDVISRMDPQNDKQKFLELNNQAFMLPKKFEFQPYRGDEMRQISAQKPVQDQLVQSHNSSQNTWKSLEATEKSLTELINRKDIDVTSLFVDENTPPRSPHETDKKRTQRLETEKYYLDKFESYTLSNNRIARLQAKFNAIQKALGEDSASSGVRVRPPSLPPKPKKRRIGRNPQVGQPKLFGGNLDEYIEGIFRIPGSQVEINDLKTAFEKGDDPLADEEDACEKINSAAGVLKMFFRELKPPLFPLPLQDQGTVAVTIQADSHRHEIPLCIPQPNMMDPYNLAICFGPTLIPIPPDRDQVTFQTNVNEVIKTVIRNQDEIFPSDGGEMYEKCIVDMGQDSLDGLEEEEGESSMPSDDDEDTEVYEASALYDFKGRTDRELSFKKGDNLVLYTKASAEWWEGAFAGKEGLIPSNYVAIKHQPEDKKSISDDTKSTSSSSLSLSSRSGEHGSLKSSSVSSSKMLMESEIKETVIDGPKEPQELIVGNVGIITSSPGNLMSQSMFTESRLSESRSSTKSDSGSRYHLGQGVELLKRQVSTPEKTDSNQTSASEDITSMDNVLAEIMSDVRSLELQQTSDKRMSLPFQKNKSSAKHTPDLVLDLPEGSNSPSSQDGSDHDSPTMSAAETFAKSNQGTLKKAASMPRNISNSEMYKTDIQQQKPSDPLNKSGPMLSTFGFKRDDVTTPSVAMSGRKYSLDEHHLKSSPMSQVHSVSFTPPISEKPKPPLKKL</sequence>
<feature type="compositionally biased region" description="Polar residues" evidence="6">
    <location>
        <begin position="770"/>
        <end position="780"/>
    </location>
</feature>
<dbReference type="InterPro" id="IPR031160">
    <property type="entry name" value="F_BAR_dom"/>
</dbReference>
<accession>A0ABY7FVC8</accession>
<feature type="domain" description="SH3" evidence="7">
    <location>
        <begin position="638"/>
        <end position="697"/>
    </location>
</feature>
<feature type="region of interest" description="Disordered" evidence="6">
    <location>
        <begin position="930"/>
        <end position="1004"/>
    </location>
</feature>
<dbReference type="PANTHER" id="PTHR14166">
    <property type="entry name" value="SLIT-ROBO RHO GTPASE ACTIVATING PROTEIN"/>
    <property type="match status" value="1"/>
</dbReference>
<evidence type="ECO:0000256" key="4">
    <source>
        <dbReference type="PROSITE-ProRule" id="PRU00192"/>
    </source>
</evidence>
<keyword evidence="1 4" id="KW-0728">SH3 domain</keyword>
<gene>
    <name evidence="10" type="ORF">MAR_011862</name>
</gene>
<dbReference type="SUPFAM" id="SSF48350">
    <property type="entry name" value="GTPase activation domain, GAP"/>
    <property type="match status" value="1"/>
</dbReference>
<keyword evidence="3 5" id="KW-0175">Coiled coil</keyword>
<dbReference type="Gene3D" id="2.30.30.40">
    <property type="entry name" value="SH3 Domains"/>
    <property type="match status" value="1"/>
</dbReference>
<evidence type="ECO:0000259" key="7">
    <source>
        <dbReference type="PROSITE" id="PS50002"/>
    </source>
</evidence>
<evidence type="ECO:0000313" key="10">
    <source>
        <dbReference type="EMBL" id="WAR26158.1"/>
    </source>
</evidence>
<proteinExistence type="predicted"/>
<evidence type="ECO:0000256" key="6">
    <source>
        <dbReference type="SAM" id="MobiDB-lite"/>
    </source>
</evidence>
<dbReference type="InterPro" id="IPR008936">
    <property type="entry name" value="Rho_GTPase_activation_prot"/>
</dbReference>
<keyword evidence="2" id="KW-0343">GTPase activation</keyword>
<evidence type="ECO:0000256" key="1">
    <source>
        <dbReference type="ARBA" id="ARBA00022443"/>
    </source>
</evidence>
<feature type="compositionally biased region" description="Basic and acidic residues" evidence="6">
    <location>
        <begin position="698"/>
        <end position="709"/>
    </location>
</feature>
<feature type="compositionally biased region" description="Polar residues" evidence="6">
    <location>
        <begin position="979"/>
        <end position="991"/>
    </location>
</feature>
<feature type="domain" description="F-BAR" evidence="9">
    <location>
        <begin position="1"/>
        <end position="288"/>
    </location>
</feature>
<feature type="compositionally biased region" description="Basic and acidic residues" evidence="6">
    <location>
        <begin position="783"/>
        <end position="797"/>
    </location>
</feature>
<feature type="region of interest" description="Disordered" evidence="6">
    <location>
        <begin position="365"/>
        <end position="384"/>
    </location>
</feature>
<evidence type="ECO:0000256" key="2">
    <source>
        <dbReference type="ARBA" id="ARBA00022468"/>
    </source>
</evidence>
<dbReference type="Proteomes" id="UP001164746">
    <property type="component" value="Chromosome 14"/>
</dbReference>
<dbReference type="PROSITE" id="PS50238">
    <property type="entry name" value="RHOGAP"/>
    <property type="match status" value="1"/>
</dbReference>
<dbReference type="Gene3D" id="1.10.555.10">
    <property type="entry name" value="Rho GTPase activation protein"/>
    <property type="match status" value="1"/>
</dbReference>
<organism evidence="10 11">
    <name type="scientific">Mya arenaria</name>
    <name type="common">Soft-shell clam</name>
    <dbReference type="NCBI Taxonomy" id="6604"/>
    <lineage>
        <taxon>Eukaryota</taxon>
        <taxon>Metazoa</taxon>
        <taxon>Spiralia</taxon>
        <taxon>Lophotrochozoa</taxon>
        <taxon>Mollusca</taxon>
        <taxon>Bivalvia</taxon>
        <taxon>Autobranchia</taxon>
        <taxon>Heteroconchia</taxon>
        <taxon>Euheterodonta</taxon>
        <taxon>Imparidentia</taxon>
        <taxon>Neoheterodontei</taxon>
        <taxon>Myida</taxon>
        <taxon>Myoidea</taxon>
        <taxon>Myidae</taxon>
        <taxon>Mya</taxon>
    </lineage>
</organism>
<dbReference type="SUPFAM" id="SSF103657">
    <property type="entry name" value="BAR/IMD domain-like"/>
    <property type="match status" value="1"/>
</dbReference>
<evidence type="ECO:0000313" key="11">
    <source>
        <dbReference type="Proteomes" id="UP001164746"/>
    </source>
</evidence>
<name>A0ABY7FVC8_MYAAR</name>
<dbReference type="CDD" id="cd07656">
    <property type="entry name" value="F-BAR_srGAP"/>
    <property type="match status" value="1"/>
</dbReference>
<dbReference type="SMART" id="SM00055">
    <property type="entry name" value="FCH"/>
    <property type="match status" value="1"/>
</dbReference>
<evidence type="ECO:0000256" key="5">
    <source>
        <dbReference type="PROSITE-ProRule" id="PRU01077"/>
    </source>
</evidence>
<evidence type="ECO:0000259" key="8">
    <source>
        <dbReference type="PROSITE" id="PS50238"/>
    </source>
</evidence>
<evidence type="ECO:0000259" key="9">
    <source>
        <dbReference type="PROSITE" id="PS51741"/>
    </source>
</evidence>
<dbReference type="InterPro" id="IPR001060">
    <property type="entry name" value="FCH_dom"/>
</dbReference>
<dbReference type="EMBL" id="CP111025">
    <property type="protein sequence ID" value="WAR26158.1"/>
    <property type="molecule type" value="Genomic_DNA"/>
</dbReference>
<feature type="region of interest" description="Disordered" evidence="6">
    <location>
        <begin position="170"/>
        <end position="196"/>
    </location>
</feature>
<feature type="domain" description="Rho-GAP" evidence="8">
    <location>
        <begin position="418"/>
        <end position="622"/>
    </location>
</feature>
<feature type="region of interest" description="Disordered" evidence="6">
    <location>
        <begin position="770"/>
        <end position="830"/>
    </location>
</feature>
<feature type="region of interest" description="Disordered" evidence="6">
    <location>
        <begin position="423"/>
        <end position="453"/>
    </location>
</feature>
<dbReference type="InterPro" id="IPR036028">
    <property type="entry name" value="SH3-like_dom_sf"/>
</dbReference>
<dbReference type="SMART" id="SM00326">
    <property type="entry name" value="SH3"/>
    <property type="match status" value="1"/>
</dbReference>
<feature type="compositionally biased region" description="Polar residues" evidence="6">
    <location>
        <begin position="811"/>
        <end position="830"/>
    </location>
</feature>
<reference evidence="10" key="1">
    <citation type="submission" date="2022-11" db="EMBL/GenBank/DDBJ databases">
        <title>Centuries of genome instability and evolution in soft-shell clam transmissible cancer (bioRxiv).</title>
        <authorList>
            <person name="Hart S.F.M."/>
            <person name="Yonemitsu M.A."/>
            <person name="Giersch R.M."/>
            <person name="Beal B.F."/>
            <person name="Arriagada G."/>
            <person name="Davis B.W."/>
            <person name="Ostrander E.A."/>
            <person name="Goff S.P."/>
            <person name="Metzger M.J."/>
        </authorList>
    </citation>
    <scope>NUCLEOTIDE SEQUENCE</scope>
    <source>
        <strain evidence="10">MELC-2E11</strain>
        <tissue evidence="10">Siphon/mantle</tissue>
    </source>
</reference>
<dbReference type="PROSITE" id="PS50002">
    <property type="entry name" value="SH3"/>
    <property type="match status" value="1"/>
</dbReference>
<protein>
    <submittedName>
        <fullName evidence="10">SRGP3-like protein</fullName>
    </submittedName>
</protein>
<feature type="region of interest" description="Disordered" evidence="6">
    <location>
        <begin position="698"/>
        <end position="736"/>
    </location>
</feature>